<comment type="caution">
    <text evidence="2">The sequence shown here is derived from an EMBL/GenBank/DDBJ whole genome shotgun (WGS) entry which is preliminary data.</text>
</comment>
<feature type="transmembrane region" description="Helical" evidence="1">
    <location>
        <begin position="148"/>
        <end position="166"/>
    </location>
</feature>
<feature type="transmembrane region" description="Helical" evidence="1">
    <location>
        <begin position="7"/>
        <end position="24"/>
    </location>
</feature>
<dbReference type="RefSeq" id="WP_210088432.1">
    <property type="nucleotide sequence ID" value="NZ_JAGGKG010000005.1"/>
</dbReference>
<feature type="transmembrane region" description="Helical" evidence="1">
    <location>
        <begin position="245"/>
        <end position="265"/>
    </location>
</feature>
<name>A0ABS4FQS6_9BACL</name>
<dbReference type="Pfam" id="PF04307">
    <property type="entry name" value="YdjM"/>
    <property type="match status" value="1"/>
</dbReference>
<feature type="transmembrane region" description="Helical" evidence="1">
    <location>
        <begin position="178"/>
        <end position="200"/>
    </location>
</feature>
<evidence type="ECO:0008006" key="4">
    <source>
        <dbReference type="Google" id="ProtNLM"/>
    </source>
</evidence>
<dbReference type="EMBL" id="JAGGKG010000005">
    <property type="protein sequence ID" value="MBP1904754.1"/>
    <property type="molecule type" value="Genomic_DNA"/>
</dbReference>
<evidence type="ECO:0000313" key="3">
    <source>
        <dbReference type="Proteomes" id="UP001519272"/>
    </source>
</evidence>
<keyword evidence="1" id="KW-0812">Transmembrane</keyword>
<dbReference type="Proteomes" id="UP001519272">
    <property type="component" value="Unassembled WGS sequence"/>
</dbReference>
<accession>A0ABS4FQS6</accession>
<sequence length="266" mass="29007">MNKQGHVAAAVFTGSAMVALSPLIDVQAGFLPLSLFMGMAVVGGLAPDIDHKSSTASQIIQLSRKKRKWLRGISIFLIGVGAVLLGLQAGLPITSLSFPLYSQIELVSRSWPLWIGAGLLAAVLARLRVMVLTGIGALLLVGYMLYDWHWIASFAGLSLLLVPLLSHRGFIHTPEFGLILTIGLTSFASEQSLMIMYLALGFITGWWTHLIADSLGSEGIHSQILPKLKLALRLVKNGSRKEKRLAHLCWVFSIVIWAMLLIQLVY</sequence>
<proteinExistence type="predicted"/>
<evidence type="ECO:0000313" key="2">
    <source>
        <dbReference type="EMBL" id="MBP1904754.1"/>
    </source>
</evidence>
<keyword evidence="1" id="KW-0472">Membrane</keyword>
<keyword evidence="1" id="KW-1133">Transmembrane helix</keyword>
<gene>
    <name evidence="2" type="ORF">J2Z32_001378</name>
</gene>
<feature type="transmembrane region" description="Helical" evidence="1">
    <location>
        <begin position="111"/>
        <end position="141"/>
    </location>
</feature>
<protein>
    <recommendedName>
        <fullName evidence="4">Metal-dependent hydrolase</fullName>
    </recommendedName>
</protein>
<reference evidence="2 3" key="1">
    <citation type="submission" date="2021-03" db="EMBL/GenBank/DDBJ databases">
        <title>Genomic Encyclopedia of Type Strains, Phase IV (KMG-IV): sequencing the most valuable type-strain genomes for metagenomic binning, comparative biology and taxonomic classification.</title>
        <authorList>
            <person name="Goeker M."/>
        </authorList>
    </citation>
    <scope>NUCLEOTIDE SEQUENCE [LARGE SCALE GENOMIC DNA]</scope>
    <source>
        <strain evidence="2 3">DSM 14349</strain>
    </source>
</reference>
<keyword evidence="3" id="KW-1185">Reference proteome</keyword>
<feature type="transmembrane region" description="Helical" evidence="1">
    <location>
        <begin position="69"/>
        <end position="91"/>
    </location>
</feature>
<feature type="transmembrane region" description="Helical" evidence="1">
    <location>
        <begin position="30"/>
        <end position="49"/>
    </location>
</feature>
<dbReference type="InterPro" id="IPR007404">
    <property type="entry name" value="YdjM-like"/>
</dbReference>
<evidence type="ECO:0000256" key="1">
    <source>
        <dbReference type="SAM" id="Phobius"/>
    </source>
</evidence>
<organism evidence="2 3">
    <name type="scientific">Paenibacillus turicensis</name>
    <dbReference type="NCBI Taxonomy" id="160487"/>
    <lineage>
        <taxon>Bacteria</taxon>
        <taxon>Bacillati</taxon>
        <taxon>Bacillota</taxon>
        <taxon>Bacilli</taxon>
        <taxon>Bacillales</taxon>
        <taxon>Paenibacillaceae</taxon>
        <taxon>Paenibacillus</taxon>
    </lineage>
</organism>